<protein>
    <submittedName>
        <fullName evidence="1">Uncharacterized protein</fullName>
    </submittedName>
</protein>
<organism evidence="1 2">
    <name type="scientific">Portunus trituberculatus</name>
    <name type="common">Swimming crab</name>
    <name type="synonym">Neptunus trituberculatus</name>
    <dbReference type="NCBI Taxonomy" id="210409"/>
    <lineage>
        <taxon>Eukaryota</taxon>
        <taxon>Metazoa</taxon>
        <taxon>Ecdysozoa</taxon>
        <taxon>Arthropoda</taxon>
        <taxon>Crustacea</taxon>
        <taxon>Multicrustacea</taxon>
        <taxon>Malacostraca</taxon>
        <taxon>Eumalacostraca</taxon>
        <taxon>Eucarida</taxon>
        <taxon>Decapoda</taxon>
        <taxon>Pleocyemata</taxon>
        <taxon>Brachyura</taxon>
        <taxon>Eubrachyura</taxon>
        <taxon>Portunoidea</taxon>
        <taxon>Portunidae</taxon>
        <taxon>Portuninae</taxon>
        <taxon>Portunus</taxon>
    </lineage>
</organism>
<dbReference type="Proteomes" id="UP000324222">
    <property type="component" value="Unassembled WGS sequence"/>
</dbReference>
<reference evidence="1 2" key="1">
    <citation type="submission" date="2019-05" db="EMBL/GenBank/DDBJ databases">
        <title>Another draft genome of Portunus trituberculatus and its Hox gene families provides insights of decapod evolution.</title>
        <authorList>
            <person name="Jeong J.-H."/>
            <person name="Song I."/>
            <person name="Kim S."/>
            <person name="Choi T."/>
            <person name="Kim D."/>
            <person name="Ryu S."/>
            <person name="Kim W."/>
        </authorList>
    </citation>
    <scope>NUCLEOTIDE SEQUENCE [LARGE SCALE GENOMIC DNA]</scope>
    <source>
        <tissue evidence="1">Muscle</tissue>
    </source>
</reference>
<sequence length="82" mass="9180">MAEMADQMVFIVLYPWPGSRCHIGDTLHMRCRQGNTLRRCPFKNLLSKRLKCRSHATTMISTGNSCGIVGAEPDMRASPILT</sequence>
<keyword evidence="2" id="KW-1185">Reference proteome</keyword>
<dbReference type="AlphaFoldDB" id="A0A5B7JBI6"/>
<name>A0A5B7JBI6_PORTR</name>
<proteinExistence type="predicted"/>
<accession>A0A5B7JBI6</accession>
<dbReference type="EMBL" id="VSRR010095414">
    <property type="protein sequence ID" value="MPC93592.1"/>
    <property type="molecule type" value="Genomic_DNA"/>
</dbReference>
<gene>
    <name evidence="1" type="ORF">E2C01_088725</name>
</gene>
<evidence type="ECO:0000313" key="1">
    <source>
        <dbReference type="EMBL" id="MPC93592.1"/>
    </source>
</evidence>
<comment type="caution">
    <text evidence="1">The sequence shown here is derived from an EMBL/GenBank/DDBJ whole genome shotgun (WGS) entry which is preliminary data.</text>
</comment>
<evidence type="ECO:0000313" key="2">
    <source>
        <dbReference type="Proteomes" id="UP000324222"/>
    </source>
</evidence>